<feature type="domain" description="HAT C-terminal dimerisation" evidence="1">
    <location>
        <begin position="65"/>
        <end position="122"/>
    </location>
</feature>
<dbReference type="PANTHER" id="PTHR11697">
    <property type="entry name" value="GENERAL TRANSCRIPTION FACTOR 2-RELATED ZINC FINGER PROTEIN"/>
    <property type="match status" value="1"/>
</dbReference>
<dbReference type="EMBL" id="QJKJ01001856">
    <property type="protein sequence ID" value="RDY05548.1"/>
    <property type="molecule type" value="Genomic_DNA"/>
</dbReference>
<organism evidence="2 3">
    <name type="scientific">Mucuna pruriens</name>
    <name type="common">Velvet bean</name>
    <name type="synonym">Dolichos pruriens</name>
    <dbReference type="NCBI Taxonomy" id="157652"/>
    <lineage>
        <taxon>Eukaryota</taxon>
        <taxon>Viridiplantae</taxon>
        <taxon>Streptophyta</taxon>
        <taxon>Embryophyta</taxon>
        <taxon>Tracheophyta</taxon>
        <taxon>Spermatophyta</taxon>
        <taxon>Magnoliopsida</taxon>
        <taxon>eudicotyledons</taxon>
        <taxon>Gunneridae</taxon>
        <taxon>Pentapetalae</taxon>
        <taxon>rosids</taxon>
        <taxon>fabids</taxon>
        <taxon>Fabales</taxon>
        <taxon>Fabaceae</taxon>
        <taxon>Papilionoideae</taxon>
        <taxon>50 kb inversion clade</taxon>
        <taxon>NPAAA clade</taxon>
        <taxon>indigoferoid/millettioid clade</taxon>
        <taxon>Phaseoleae</taxon>
        <taxon>Mucuna</taxon>
    </lineage>
</organism>
<comment type="caution">
    <text evidence="2">The sequence shown here is derived from an EMBL/GenBank/DDBJ whole genome shotgun (WGS) entry which is preliminary data.</text>
</comment>
<dbReference type="InterPro" id="IPR055298">
    <property type="entry name" value="AtLOH3-like"/>
</dbReference>
<dbReference type="GO" id="GO:0046983">
    <property type="term" value="F:protein dimerization activity"/>
    <property type="evidence" value="ECO:0007669"/>
    <property type="project" value="InterPro"/>
</dbReference>
<evidence type="ECO:0000313" key="2">
    <source>
        <dbReference type="EMBL" id="RDY05548.1"/>
    </source>
</evidence>
<name>A0A371HRW4_MUCPR</name>
<feature type="non-terminal residue" evidence="2">
    <location>
        <position position="1"/>
    </location>
</feature>
<dbReference type="PANTHER" id="PTHR11697:SF230">
    <property type="entry name" value="ZINC FINGER, MYM DOMAIN CONTAINING 1"/>
    <property type="match status" value="1"/>
</dbReference>
<reference evidence="2" key="1">
    <citation type="submission" date="2018-05" db="EMBL/GenBank/DDBJ databases">
        <title>Draft genome of Mucuna pruriens seed.</title>
        <authorList>
            <person name="Nnadi N.E."/>
            <person name="Vos R."/>
            <person name="Hasami M.H."/>
            <person name="Devisetty U.K."/>
            <person name="Aguiy J.C."/>
        </authorList>
    </citation>
    <scope>NUCLEOTIDE SEQUENCE [LARGE SCALE GENOMIC DNA]</scope>
    <source>
        <strain evidence="2">JCA_2017</strain>
    </source>
</reference>
<protein>
    <recommendedName>
        <fullName evidence="1">HAT C-terminal dimerisation domain-containing protein</fullName>
    </recommendedName>
</protein>
<dbReference type="Pfam" id="PF05699">
    <property type="entry name" value="Dimer_Tnp_hAT"/>
    <property type="match status" value="1"/>
</dbReference>
<proteinExistence type="predicted"/>
<keyword evidence="3" id="KW-1185">Reference proteome</keyword>
<dbReference type="InterPro" id="IPR008906">
    <property type="entry name" value="HATC_C_dom"/>
</dbReference>
<dbReference type="STRING" id="157652.A0A371HRW4"/>
<sequence length="135" mass="15855">MCLVSSTKSLIQKLRDLGWDTLLGKVKSFCNSQLEYELQHYYFDVPKDVKFQSLSTICQKLAKTSKSICYPLVDSLLQLVLTLRVSIATKERVFLAMKIIKTRLHNKMKYVFLTNYMIVYIEKRDCLEIYHICDN</sequence>
<evidence type="ECO:0000313" key="3">
    <source>
        <dbReference type="Proteomes" id="UP000257109"/>
    </source>
</evidence>
<dbReference type="AlphaFoldDB" id="A0A371HRW4"/>
<accession>A0A371HRW4</accession>
<gene>
    <name evidence="2" type="ORF">CR513_10608</name>
</gene>
<dbReference type="Proteomes" id="UP000257109">
    <property type="component" value="Unassembled WGS sequence"/>
</dbReference>
<evidence type="ECO:0000259" key="1">
    <source>
        <dbReference type="Pfam" id="PF05699"/>
    </source>
</evidence>
<dbReference type="OrthoDB" id="118159at2759"/>